<evidence type="ECO:0000256" key="1">
    <source>
        <dbReference type="SAM" id="MobiDB-lite"/>
    </source>
</evidence>
<dbReference type="KEGG" id="spri:SPRI_6274"/>
<dbReference type="AlphaFoldDB" id="A0A0M4DPQ6"/>
<dbReference type="Proteomes" id="UP000060513">
    <property type="component" value="Chromosome"/>
</dbReference>
<accession>A0A0M4DPQ6</accession>
<evidence type="ECO:0000313" key="2">
    <source>
        <dbReference type="EMBL" id="ALC24580.1"/>
    </source>
</evidence>
<name>A0A0M4DPQ6_STRPR</name>
<organism evidence="2">
    <name type="scientific">Streptomyces pristinaespiralis</name>
    <dbReference type="NCBI Taxonomy" id="38300"/>
    <lineage>
        <taxon>Bacteria</taxon>
        <taxon>Bacillati</taxon>
        <taxon>Actinomycetota</taxon>
        <taxon>Actinomycetes</taxon>
        <taxon>Kitasatosporales</taxon>
        <taxon>Streptomycetaceae</taxon>
        <taxon>Streptomyces</taxon>
    </lineage>
</organism>
<evidence type="ECO:0000313" key="3">
    <source>
        <dbReference type="Proteomes" id="UP000060513"/>
    </source>
</evidence>
<gene>
    <name evidence="2" type="ORF">SPRI_6274</name>
</gene>
<dbReference type="OrthoDB" id="3478947at2"/>
<proteinExistence type="predicted"/>
<dbReference type="STRING" id="38300.SPRI_6274"/>
<dbReference type="PATRIC" id="fig|38300.4.peg.6563"/>
<feature type="compositionally biased region" description="Basic and acidic residues" evidence="1">
    <location>
        <begin position="48"/>
        <end position="58"/>
    </location>
</feature>
<dbReference type="RefSeq" id="WP_005320310.1">
    <property type="nucleotide sequence ID" value="NZ_CP011340.1"/>
</dbReference>
<feature type="region of interest" description="Disordered" evidence="1">
    <location>
        <begin position="20"/>
        <end position="58"/>
    </location>
</feature>
<dbReference type="GeneID" id="97232675"/>
<protein>
    <submittedName>
        <fullName evidence="2">Uncharacterized protein</fullName>
    </submittedName>
</protein>
<reference evidence="2 3" key="1">
    <citation type="submission" date="2015-08" db="EMBL/GenBank/DDBJ databases">
        <title>Genome sequence of the pristinamycin over-producing bacterium Streptomyces pristinaespiralis HCCB10218.</title>
        <authorList>
            <person name="Tian J."/>
            <person name="Yang J."/>
            <person name="Li L."/>
            <person name="Ruan L."/>
            <person name="Wei W."/>
            <person name="Zheng G."/>
            <person name="Wei Z."/>
            <person name="Yang S."/>
            <person name="Ge M."/>
            <person name="Jiang W."/>
            <person name="Lu Y."/>
        </authorList>
    </citation>
    <scope>NUCLEOTIDE SEQUENCE [LARGE SCALE GENOMIC DNA]</scope>
    <source>
        <strain evidence="2 3">HCCB 10218</strain>
    </source>
</reference>
<sequence>MTTAQHLAAIDRLRGRAFPTRRGRSELGDSGPGYHLAELPTPADGVDATERAEGRSREPYEAECEALVGALSSRWGEGQWFALWSVFIGTICGEAVPPPWGELSHRVEDLHLWRVEGHWIAVGVSRAEGEDEHRLIAVVTDVDPP</sequence>
<dbReference type="OMA" id="QWDKELP"/>
<dbReference type="EMBL" id="CP011340">
    <property type="protein sequence ID" value="ALC24580.1"/>
    <property type="molecule type" value="Genomic_DNA"/>
</dbReference>